<keyword evidence="4 5" id="KW-0539">Nucleus</keyword>
<evidence type="ECO:0000256" key="6">
    <source>
        <dbReference type="RuleBase" id="RU000682"/>
    </source>
</evidence>
<dbReference type="SMART" id="SM00389">
    <property type="entry name" value="HOX"/>
    <property type="match status" value="1"/>
</dbReference>
<accession>A0AAD5TA69</accession>
<keyword evidence="10" id="KW-1185">Reference proteome</keyword>
<protein>
    <recommendedName>
        <fullName evidence="8">Homeobox domain-containing protein</fullName>
    </recommendedName>
</protein>
<sequence length="468" mass="51703">MADNDGHESSNGNSNGDGNGNNGNNNNNDQSIGRISRDGFLVPTVLPSFGRGVTNKVGIKYAADPNGPPIPLRADGRRKRVHPTREQQALLEQFFDANSKPNSKERAEICLAVNINTKSVQIWFQNRRAKLKKDETNGTNSSSNVCSTDNRIDNNAAPSSTTIVRKAGNRTSCSPPSHDTTTNNSTDPSGFSATSSSSSNAPPFHHPAPLPPLDNSMQSVPTPPISHSIHQGAPPLWTTANGSCRIFASELNIGTWRRVATTPYDLVCEISTYQGVLRWAVVESTFTFKMEIPLASILDVSIHPVSGSPIMSSIALDISTVPIFFRELRDPNHAGPTGLFVNCEDFTENIAASQCLRHVLQGSSAEMEKLFLMLSEYFEVALQQQHHQQQQQYHHNPQQSQQELSQYQKQQQQQQKNSPKFGHGIPGYKMEHQNHHESYVEDNSNVGWFQSTEEQNHFAQPEMPATHT</sequence>
<dbReference type="PANTHER" id="PTHR46123:SF4">
    <property type="entry name" value="MIX-TYPE HOMEOBOX GENE 1-RELATED"/>
    <property type="match status" value="1"/>
</dbReference>
<dbReference type="InterPro" id="IPR057939">
    <property type="entry name" value="TRF2_HOY1_PH"/>
</dbReference>
<comment type="caution">
    <text evidence="9">The sequence shown here is derived from an EMBL/GenBank/DDBJ whole genome shotgun (WGS) entry which is preliminary data.</text>
</comment>
<dbReference type="GO" id="GO:0000977">
    <property type="term" value="F:RNA polymerase II transcription regulatory region sequence-specific DNA binding"/>
    <property type="evidence" value="ECO:0007669"/>
    <property type="project" value="TreeGrafter"/>
</dbReference>
<dbReference type="InterPro" id="IPR009057">
    <property type="entry name" value="Homeodomain-like_sf"/>
</dbReference>
<name>A0AAD5TA69_9FUNG</name>
<gene>
    <name evidence="9" type="ORF">HK100_008034</name>
</gene>
<feature type="compositionally biased region" description="Low complexity" evidence="7">
    <location>
        <begin position="185"/>
        <end position="203"/>
    </location>
</feature>
<dbReference type="Pfam" id="PF24818">
    <property type="entry name" value="PH_TRF2_HOY1"/>
    <property type="match status" value="1"/>
</dbReference>
<evidence type="ECO:0000313" key="9">
    <source>
        <dbReference type="EMBL" id="KAJ3130432.1"/>
    </source>
</evidence>
<dbReference type="AlphaFoldDB" id="A0AAD5TA69"/>
<dbReference type="Proteomes" id="UP001211907">
    <property type="component" value="Unassembled WGS sequence"/>
</dbReference>
<feature type="compositionally biased region" description="Low complexity" evidence="7">
    <location>
        <begin position="388"/>
        <end position="416"/>
    </location>
</feature>
<evidence type="ECO:0000256" key="3">
    <source>
        <dbReference type="ARBA" id="ARBA00023155"/>
    </source>
</evidence>
<dbReference type="Pfam" id="PF00046">
    <property type="entry name" value="Homeodomain"/>
    <property type="match status" value="1"/>
</dbReference>
<dbReference type="PANTHER" id="PTHR46123">
    <property type="entry name" value="MIX-TYPE HOMEOBOX GENE 1-RELATED"/>
    <property type="match status" value="1"/>
</dbReference>
<dbReference type="Gene3D" id="1.10.10.60">
    <property type="entry name" value="Homeodomain-like"/>
    <property type="match status" value="1"/>
</dbReference>
<evidence type="ECO:0000256" key="2">
    <source>
        <dbReference type="ARBA" id="ARBA00023125"/>
    </source>
</evidence>
<evidence type="ECO:0000256" key="4">
    <source>
        <dbReference type="ARBA" id="ARBA00023242"/>
    </source>
</evidence>
<dbReference type="GO" id="GO:0000981">
    <property type="term" value="F:DNA-binding transcription factor activity, RNA polymerase II-specific"/>
    <property type="evidence" value="ECO:0007669"/>
    <property type="project" value="TreeGrafter"/>
</dbReference>
<dbReference type="InterPro" id="IPR001356">
    <property type="entry name" value="HD"/>
</dbReference>
<evidence type="ECO:0000256" key="7">
    <source>
        <dbReference type="SAM" id="MobiDB-lite"/>
    </source>
</evidence>
<dbReference type="SUPFAM" id="SSF46689">
    <property type="entry name" value="Homeodomain-like"/>
    <property type="match status" value="1"/>
</dbReference>
<dbReference type="EMBL" id="JADGJH010000385">
    <property type="protein sequence ID" value="KAJ3130432.1"/>
    <property type="molecule type" value="Genomic_DNA"/>
</dbReference>
<evidence type="ECO:0000256" key="5">
    <source>
        <dbReference type="PROSITE-ProRule" id="PRU00108"/>
    </source>
</evidence>
<feature type="compositionally biased region" description="Polar residues" evidence="7">
    <location>
        <begin position="137"/>
        <end position="149"/>
    </location>
</feature>
<dbReference type="InterPro" id="IPR051306">
    <property type="entry name" value="Homeobox_regulator"/>
</dbReference>
<proteinExistence type="predicted"/>
<dbReference type="PROSITE" id="PS50071">
    <property type="entry name" value="HOMEOBOX_2"/>
    <property type="match status" value="1"/>
</dbReference>
<comment type="subcellular location">
    <subcellularLocation>
        <location evidence="1 5 6">Nucleus</location>
    </subcellularLocation>
</comment>
<feature type="compositionally biased region" description="Polar residues" evidence="7">
    <location>
        <begin position="156"/>
        <end position="184"/>
    </location>
</feature>
<feature type="region of interest" description="Disordered" evidence="7">
    <location>
        <begin position="132"/>
        <end position="227"/>
    </location>
</feature>
<feature type="domain" description="Homeobox" evidence="8">
    <location>
        <begin position="74"/>
        <end position="134"/>
    </location>
</feature>
<organism evidence="9 10">
    <name type="scientific">Physocladia obscura</name>
    <dbReference type="NCBI Taxonomy" id="109957"/>
    <lineage>
        <taxon>Eukaryota</taxon>
        <taxon>Fungi</taxon>
        <taxon>Fungi incertae sedis</taxon>
        <taxon>Chytridiomycota</taxon>
        <taxon>Chytridiomycota incertae sedis</taxon>
        <taxon>Chytridiomycetes</taxon>
        <taxon>Chytridiales</taxon>
        <taxon>Chytriomycetaceae</taxon>
        <taxon>Physocladia</taxon>
    </lineage>
</organism>
<keyword evidence="3 5" id="KW-0371">Homeobox</keyword>
<reference evidence="9" key="1">
    <citation type="submission" date="2020-05" db="EMBL/GenBank/DDBJ databases">
        <title>Phylogenomic resolution of chytrid fungi.</title>
        <authorList>
            <person name="Stajich J.E."/>
            <person name="Amses K."/>
            <person name="Simmons R."/>
            <person name="Seto K."/>
            <person name="Myers J."/>
            <person name="Bonds A."/>
            <person name="Quandt C.A."/>
            <person name="Barry K."/>
            <person name="Liu P."/>
            <person name="Grigoriev I."/>
            <person name="Longcore J.E."/>
            <person name="James T.Y."/>
        </authorList>
    </citation>
    <scope>NUCLEOTIDE SEQUENCE</scope>
    <source>
        <strain evidence="9">JEL0513</strain>
    </source>
</reference>
<feature type="region of interest" description="Disordered" evidence="7">
    <location>
        <begin position="1"/>
        <end position="34"/>
    </location>
</feature>
<evidence type="ECO:0000256" key="1">
    <source>
        <dbReference type="ARBA" id="ARBA00004123"/>
    </source>
</evidence>
<dbReference type="CDD" id="cd00086">
    <property type="entry name" value="homeodomain"/>
    <property type="match status" value="1"/>
</dbReference>
<feature type="DNA-binding region" description="Homeobox" evidence="5">
    <location>
        <begin position="76"/>
        <end position="135"/>
    </location>
</feature>
<dbReference type="GO" id="GO:0005634">
    <property type="term" value="C:nucleus"/>
    <property type="evidence" value="ECO:0007669"/>
    <property type="project" value="UniProtKB-SubCell"/>
</dbReference>
<feature type="region of interest" description="Disordered" evidence="7">
    <location>
        <begin position="388"/>
        <end position="430"/>
    </location>
</feature>
<evidence type="ECO:0000313" key="10">
    <source>
        <dbReference type="Proteomes" id="UP001211907"/>
    </source>
</evidence>
<evidence type="ECO:0000259" key="8">
    <source>
        <dbReference type="PROSITE" id="PS50071"/>
    </source>
</evidence>
<keyword evidence="2 5" id="KW-0238">DNA-binding</keyword>